<dbReference type="CDD" id="cd00268">
    <property type="entry name" value="DEADc"/>
    <property type="match status" value="1"/>
</dbReference>
<evidence type="ECO:0000256" key="2">
    <source>
        <dbReference type="ARBA" id="ARBA00022741"/>
    </source>
</evidence>
<evidence type="ECO:0000259" key="10">
    <source>
        <dbReference type="PROSITE" id="PS51194"/>
    </source>
</evidence>
<gene>
    <name evidence="11" type="ORF">EGYM00163_LOCUS14255</name>
</gene>
<keyword evidence="5" id="KW-0067">ATP-binding</keyword>
<dbReference type="InterPro" id="IPR014001">
    <property type="entry name" value="Helicase_ATP-bd"/>
</dbReference>
<dbReference type="AlphaFoldDB" id="A0A7S4FLZ4"/>
<feature type="domain" description="Helicase C-terminal" evidence="10">
    <location>
        <begin position="576"/>
        <end position="726"/>
    </location>
</feature>
<feature type="compositionally biased region" description="Basic and acidic residues" evidence="7">
    <location>
        <begin position="786"/>
        <end position="816"/>
    </location>
</feature>
<evidence type="ECO:0000256" key="5">
    <source>
        <dbReference type="ARBA" id="ARBA00022840"/>
    </source>
</evidence>
<dbReference type="Pfam" id="PF00271">
    <property type="entry name" value="Helicase_C"/>
    <property type="match status" value="1"/>
</dbReference>
<sequence length="931" mass="106529">MKETEEAHGLDDEARKKLEKKQRKEMKRKLENSVESSVEPTEVKKQETNQFDDEARRKLEKQKRKEMKRKLKESEEAGAGPTESEKDQLDDVEGEPTEKDAHDFDKSFWEIQHQEEAKKEREEKRKRQENADLGAEASCKKAKTESTEVEAAVSSTATSSGTSVKDYSKRLFLAKASDEITEDLLRAHYAPLGKDAITEVEWGLKDGEFKGYCFLYFKTQELMQKASEMRPPEVEGRPTVVVNNCEAPPPKEVAELLCELARSRKERFDDWEDQVVKGNTLPKTEWSQDHMAKFPIRKDFLQIVRRPERRREEVFDFRMEHDMQVPYDCPDPVLTFEEVNFGARVLAQLKSRYEKPTGIQSQGWPVLLAGHDALMVADTGSGKTLTYVLPAIVHLCAQARPARRNGPVALVMTPTRELTMQVADQFRTFEEIAKLRIALAYGGVDGGGDKVVQGAKLIKGLDVVVAAPGRLLDFVEATIVNLNRATYVVLDEADLMLSMGFRDIVKALLDQIRPDRQLSLFTATWSPEIQHMADELLREPVFVMQDRECGFRYASANRNIEQKVDFVVSTNQRKVRVLEILKAEQKRLSHSKSMVFVNERRQVKTMREYLEHNQFNVVAIHNGIDQFDREKAIDKFRNSPDSVLVATDVAARGLDFQGLHCVINMFLPSDAATYVHRIGRTGRAGQGKGVAYSLVDLEDDKLNLKYLVGCVIEAKGEVPLELHEAVKTVRLPKKKEAKTPKAAKTPNALRPNKRQRRKTKWEEMRAEGKTEDEIRDLMKKAKEEAQKRWGEQWEKDKEKWREWKQKQKQEKLEQKQGKKRGKKEWKLDPVKEKEREEKRRLSRMEHQKKTWEKYMAKKKAWKQAAREQRELEAAAAGAANGVGKPEPKEGPAAKGTGPDKKPSKAKKEKTGKKTSVANGTVGREKKAKKVE</sequence>
<feature type="region of interest" description="Disordered" evidence="7">
    <location>
        <begin position="733"/>
        <end position="774"/>
    </location>
</feature>
<keyword evidence="4" id="KW-0347">Helicase</keyword>
<dbReference type="PROSITE" id="PS50102">
    <property type="entry name" value="RRM"/>
    <property type="match status" value="1"/>
</dbReference>
<evidence type="ECO:0000256" key="6">
    <source>
        <dbReference type="PROSITE-ProRule" id="PRU00176"/>
    </source>
</evidence>
<reference evidence="11" key="1">
    <citation type="submission" date="2021-01" db="EMBL/GenBank/DDBJ databases">
        <authorList>
            <person name="Corre E."/>
            <person name="Pelletier E."/>
            <person name="Niang G."/>
            <person name="Scheremetjew M."/>
            <person name="Finn R."/>
            <person name="Kale V."/>
            <person name="Holt S."/>
            <person name="Cochrane G."/>
            <person name="Meng A."/>
            <person name="Brown T."/>
            <person name="Cohen L."/>
        </authorList>
    </citation>
    <scope>NUCLEOTIDE SEQUENCE</scope>
    <source>
        <strain evidence="11">CCMP1594</strain>
    </source>
</reference>
<keyword evidence="3" id="KW-0378">Hydrolase</keyword>
<feature type="compositionally biased region" description="Basic and acidic residues" evidence="7">
    <location>
        <begin position="41"/>
        <end position="57"/>
    </location>
</feature>
<dbReference type="PANTHER" id="PTHR47958">
    <property type="entry name" value="ATP-DEPENDENT RNA HELICASE DBP3"/>
    <property type="match status" value="1"/>
</dbReference>
<dbReference type="InterPro" id="IPR027417">
    <property type="entry name" value="P-loop_NTPase"/>
</dbReference>
<dbReference type="InterPro" id="IPR001650">
    <property type="entry name" value="Helicase_C-like"/>
</dbReference>
<feature type="compositionally biased region" description="Basic residues" evidence="7">
    <location>
        <begin position="903"/>
        <end position="912"/>
    </location>
</feature>
<evidence type="ECO:0000259" key="9">
    <source>
        <dbReference type="PROSITE" id="PS51192"/>
    </source>
</evidence>
<evidence type="ECO:0000256" key="1">
    <source>
        <dbReference type="ARBA" id="ARBA00012552"/>
    </source>
</evidence>
<feature type="compositionally biased region" description="Basic and acidic residues" evidence="7">
    <location>
        <begin position="824"/>
        <end position="855"/>
    </location>
</feature>
<feature type="compositionally biased region" description="Low complexity" evidence="7">
    <location>
        <begin position="149"/>
        <end position="162"/>
    </location>
</feature>
<keyword evidence="6" id="KW-0694">RNA-binding</keyword>
<dbReference type="Gene3D" id="3.30.70.330">
    <property type="match status" value="1"/>
</dbReference>
<dbReference type="SUPFAM" id="SSF52540">
    <property type="entry name" value="P-loop containing nucleoside triphosphate hydrolases"/>
    <property type="match status" value="1"/>
</dbReference>
<feature type="compositionally biased region" description="Basic and acidic residues" evidence="7">
    <location>
        <begin position="1"/>
        <end position="16"/>
    </location>
</feature>
<feature type="compositionally biased region" description="Basic residues" evidence="7">
    <location>
        <begin position="17"/>
        <end position="27"/>
    </location>
</feature>
<dbReference type="SMART" id="SM00360">
    <property type="entry name" value="RRM"/>
    <property type="match status" value="1"/>
</dbReference>
<evidence type="ECO:0000256" key="4">
    <source>
        <dbReference type="ARBA" id="ARBA00022806"/>
    </source>
</evidence>
<proteinExistence type="predicted"/>
<accession>A0A7S4FLZ4</accession>
<dbReference type="GO" id="GO:0016787">
    <property type="term" value="F:hydrolase activity"/>
    <property type="evidence" value="ECO:0007669"/>
    <property type="project" value="UniProtKB-KW"/>
</dbReference>
<feature type="compositionally biased region" description="Basic and acidic residues" evidence="7">
    <location>
        <begin position="96"/>
        <end position="130"/>
    </location>
</feature>
<dbReference type="PROSITE" id="PS51194">
    <property type="entry name" value="HELICASE_CTER"/>
    <property type="match status" value="1"/>
</dbReference>
<dbReference type="InterPro" id="IPR012677">
    <property type="entry name" value="Nucleotide-bd_a/b_plait_sf"/>
</dbReference>
<feature type="domain" description="Helicase ATP-binding" evidence="9">
    <location>
        <begin position="364"/>
        <end position="543"/>
    </location>
</feature>
<evidence type="ECO:0000256" key="7">
    <source>
        <dbReference type="SAM" id="MobiDB-lite"/>
    </source>
</evidence>
<keyword evidence="2" id="KW-0547">Nucleotide-binding</keyword>
<feature type="region of interest" description="Disordered" evidence="7">
    <location>
        <begin position="1"/>
        <end position="162"/>
    </location>
</feature>
<dbReference type="Gene3D" id="3.40.50.300">
    <property type="entry name" value="P-loop containing nucleotide triphosphate hydrolases"/>
    <property type="match status" value="2"/>
</dbReference>
<dbReference type="InterPro" id="IPR035979">
    <property type="entry name" value="RBD_domain_sf"/>
</dbReference>
<organism evidence="11">
    <name type="scientific">Eutreptiella gymnastica</name>
    <dbReference type="NCBI Taxonomy" id="73025"/>
    <lineage>
        <taxon>Eukaryota</taxon>
        <taxon>Discoba</taxon>
        <taxon>Euglenozoa</taxon>
        <taxon>Euglenida</taxon>
        <taxon>Spirocuta</taxon>
        <taxon>Euglenophyceae</taxon>
        <taxon>Eutreptiales</taxon>
        <taxon>Eutreptiaceae</taxon>
        <taxon>Eutreptiella</taxon>
    </lineage>
</organism>
<dbReference type="Pfam" id="PF00270">
    <property type="entry name" value="DEAD"/>
    <property type="match status" value="1"/>
</dbReference>
<dbReference type="InterPro" id="IPR044742">
    <property type="entry name" value="DEAD/DEAH_RhlB"/>
</dbReference>
<evidence type="ECO:0000256" key="3">
    <source>
        <dbReference type="ARBA" id="ARBA00022801"/>
    </source>
</evidence>
<dbReference type="InterPro" id="IPR000504">
    <property type="entry name" value="RRM_dom"/>
</dbReference>
<feature type="compositionally biased region" description="Basic and acidic residues" evidence="7">
    <location>
        <begin position="760"/>
        <end position="774"/>
    </location>
</feature>
<dbReference type="SMART" id="SM00490">
    <property type="entry name" value="HELICc"/>
    <property type="match status" value="1"/>
</dbReference>
<dbReference type="SUPFAM" id="SSF54928">
    <property type="entry name" value="RNA-binding domain, RBD"/>
    <property type="match status" value="1"/>
</dbReference>
<feature type="compositionally biased region" description="Basic and acidic residues" evidence="7">
    <location>
        <begin position="885"/>
        <end position="902"/>
    </location>
</feature>
<feature type="compositionally biased region" description="Basic residues" evidence="7">
    <location>
        <begin position="58"/>
        <end position="71"/>
    </location>
</feature>
<dbReference type="SMART" id="SM00487">
    <property type="entry name" value="DEXDc"/>
    <property type="match status" value="1"/>
</dbReference>
<dbReference type="PROSITE" id="PS51192">
    <property type="entry name" value="HELICASE_ATP_BIND_1"/>
    <property type="match status" value="1"/>
</dbReference>
<dbReference type="GO" id="GO:0003723">
    <property type="term" value="F:RNA binding"/>
    <property type="evidence" value="ECO:0007669"/>
    <property type="project" value="UniProtKB-UniRule"/>
</dbReference>
<dbReference type="InterPro" id="IPR011545">
    <property type="entry name" value="DEAD/DEAH_box_helicase_dom"/>
</dbReference>
<evidence type="ECO:0000313" key="11">
    <source>
        <dbReference type="EMBL" id="CAE0803133.1"/>
    </source>
</evidence>
<dbReference type="CDD" id="cd18787">
    <property type="entry name" value="SF2_C_DEAD"/>
    <property type="match status" value="1"/>
</dbReference>
<feature type="domain" description="RRM" evidence="8">
    <location>
        <begin position="169"/>
        <end position="247"/>
    </location>
</feature>
<evidence type="ECO:0000259" key="8">
    <source>
        <dbReference type="PROSITE" id="PS50102"/>
    </source>
</evidence>
<dbReference type="GO" id="GO:0003724">
    <property type="term" value="F:RNA helicase activity"/>
    <property type="evidence" value="ECO:0007669"/>
    <property type="project" value="UniProtKB-EC"/>
</dbReference>
<name>A0A7S4FLZ4_9EUGL</name>
<feature type="region of interest" description="Disordered" evidence="7">
    <location>
        <begin position="786"/>
        <end position="931"/>
    </location>
</feature>
<dbReference type="EC" id="3.6.4.13" evidence="1"/>
<protein>
    <recommendedName>
        <fullName evidence="1">RNA helicase</fullName>
        <ecNumber evidence="1">3.6.4.13</ecNumber>
    </recommendedName>
</protein>
<dbReference type="GO" id="GO:0005524">
    <property type="term" value="F:ATP binding"/>
    <property type="evidence" value="ECO:0007669"/>
    <property type="project" value="UniProtKB-KW"/>
</dbReference>
<dbReference type="EMBL" id="HBJA01041608">
    <property type="protein sequence ID" value="CAE0803133.1"/>
    <property type="molecule type" value="Transcribed_RNA"/>
</dbReference>